<comment type="similarity">
    <text evidence="1">Belongs to the HAT1 family.</text>
</comment>
<dbReference type="Pfam" id="PF00439">
    <property type="entry name" value="Bromodomain"/>
    <property type="match status" value="1"/>
</dbReference>
<dbReference type="PANTHER" id="PTHR12046">
    <property type="entry name" value="HISTONE ACETYLTRANSFERASE TYPE B CATALYTIC SUBUNIT"/>
    <property type="match status" value="1"/>
</dbReference>
<dbReference type="InterPro" id="IPR017380">
    <property type="entry name" value="Hist_AcTrfase_B-typ_cat-su"/>
</dbReference>
<dbReference type="GO" id="GO:0003682">
    <property type="term" value="F:chromatin binding"/>
    <property type="evidence" value="ECO:0007669"/>
    <property type="project" value="InterPro"/>
</dbReference>
<dbReference type="InterPro" id="IPR001487">
    <property type="entry name" value="Bromodomain"/>
</dbReference>
<evidence type="ECO:0000256" key="9">
    <source>
        <dbReference type="SAM" id="MobiDB-lite"/>
    </source>
</evidence>
<feature type="domain" description="BAH" evidence="12">
    <location>
        <begin position="598"/>
        <end position="724"/>
    </location>
</feature>
<dbReference type="GO" id="GO:0000781">
    <property type="term" value="C:chromosome, telomeric region"/>
    <property type="evidence" value="ECO:0007669"/>
    <property type="project" value="GOC"/>
</dbReference>
<dbReference type="InterPro" id="IPR037113">
    <property type="entry name" value="Hat1_N_sf"/>
</dbReference>
<dbReference type="PROSITE" id="PS50014">
    <property type="entry name" value="BROMODOMAIN_2"/>
    <property type="match status" value="1"/>
</dbReference>
<dbReference type="GO" id="GO:0031509">
    <property type="term" value="P:subtelomeric heterochromatin formation"/>
    <property type="evidence" value="ECO:0007669"/>
    <property type="project" value="InterPro"/>
</dbReference>
<dbReference type="GO" id="GO:0004402">
    <property type="term" value="F:histone acetyltransferase activity"/>
    <property type="evidence" value="ECO:0007669"/>
    <property type="project" value="InterPro"/>
</dbReference>
<feature type="signal peptide" evidence="10">
    <location>
        <begin position="1"/>
        <end position="29"/>
    </location>
</feature>
<gene>
    <name evidence="13" type="ORF">HPHI1048_LOCUS18721</name>
</gene>
<dbReference type="InterPro" id="IPR043151">
    <property type="entry name" value="BAH_sf"/>
</dbReference>
<dbReference type="InterPro" id="IPR036427">
    <property type="entry name" value="Bromodomain-like_sf"/>
</dbReference>
<dbReference type="InterPro" id="IPR016181">
    <property type="entry name" value="Acyl_CoA_acyltransferase"/>
</dbReference>
<dbReference type="SMART" id="SM00297">
    <property type="entry name" value="BROMO"/>
    <property type="match status" value="2"/>
</dbReference>
<dbReference type="PROSITE" id="PS51038">
    <property type="entry name" value="BAH"/>
    <property type="match status" value="1"/>
</dbReference>
<evidence type="ECO:0000256" key="8">
    <source>
        <dbReference type="PROSITE-ProRule" id="PRU00035"/>
    </source>
</evidence>
<proteinExistence type="inferred from homology"/>
<evidence type="ECO:0000256" key="6">
    <source>
        <dbReference type="ARBA" id="ARBA00023315"/>
    </source>
</evidence>
<evidence type="ECO:0000256" key="4">
    <source>
        <dbReference type="ARBA" id="ARBA00022853"/>
    </source>
</evidence>
<dbReference type="SUPFAM" id="SSF47370">
    <property type="entry name" value="Bromodomain"/>
    <property type="match status" value="2"/>
</dbReference>
<dbReference type="InterPro" id="IPR019467">
    <property type="entry name" value="Hat1_N"/>
</dbReference>
<dbReference type="EMBL" id="HBEO01027666">
    <property type="protein sequence ID" value="CAD8499318.1"/>
    <property type="molecule type" value="Transcribed_RNA"/>
</dbReference>
<keyword evidence="6" id="KW-0012">Acyltransferase</keyword>
<evidence type="ECO:0000256" key="5">
    <source>
        <dbReference type="ARBA" id="ARBA00023117"/>
    </source>
</evidence>
<organism evidence="13">
    <name type="scientific">Hanusia phi</name>
    <dbReference type="NCBI Taxonomy" id="3032"/>
    <lineage>
        <taxon>Eukaryota</taxon>
        <taxon>Cryptophyceae</taxon>
        <taxon>Pyrenomonadales</taxon>
        <taxon>Geminigeraceae</taxon>
        <taxon>Hanusia</taxon>
    </lineage>
</organism>
<evidence type="ECO:0000313" key="13">
    <source>
        <dbReference type="EMBL" id="CAD8499318.1"/>
    </source>
</evidence>
<dbReference type="CDD" id="cd04301">
    <property type="entry name" value="NAT_SF"/>
    <property type="match status" value="1"/>
</dbReference>
<dbReference type="GO" id="GO:0005634">
    <property type="term" value="C:nucleus"/>
    <property type="evidence" value="ECO:0007669"/>
    <property type="project" value="InterPro"/>
</dbReference>
<comment type="catalytic activity">
    <reaction evidence="7">
        <text>L-lysyl-[protein] + acetyl-CoA = N(6)-acetyl-L-lysyl-[protein] + CoA + H(+)</text>
        <dbReference type="Rhea" id="RHEA:45948"/>
        <dbReference type="Rhea" id="RHEA-COMP:9752"/>
        <dbReference type="Rhea" id="RHEA-COMP:10731"/>
        <dbReference type="ChEBI" id="CHEBI:15378"/>
        <dbReference type="ChEBI" id="CHEBI:29969"/>
        <dbReference type="ChEBI" id="CHEBI:57287"/>
        <dbReference type="ChEBI" id="CHEBI:57288"/>
        <dbReference type="ChEBI" id="CHEBI:61930"/>
        <dbReference type="EC" id="2.3.1.48"/>
    </reaction>
</comment>
<dbReference type="AlphaFoldDB" id="A0A7S0F3P8"/>
<feature type="chain" id="PRO_5031141949" description="histone acetyltransferase" evidence="10">
    <location>
        <begin position="30"/>
        <end position="1246"/>
    </location>
</feature>
<evidence type="ECO:0000256" key="2">
    <source>
        <dbReference type="ARBA" id="ARBA00013184"/>
    </source>
</evidence>
<name>A0A7S0F3P8_9CRYP</name>
<evidence type="ECO:0000256" key="3">
    <source>
        <dbReference type="ARBA" id="ARBA00022679"/>
    </source>
</evidence>
<evidence type="ECO:0000256" key="7">
    <source>
        <dbReference type="ARBA" id="ARBA00048017"/>
    </source>
</evidence>
<feature type="domain" description="Bromo" evidence="11">
    <location>
        <begin position="1033"/>
        <end position="1109"/>
    </location>
</feature>
<dbReference type="Pfam" id="PF10394">
    <property type="entry name" value="Hat1_N"/>
    <property type="match status" value="1"/>
</dbReference>
<feature type="region of interest" description="Disordered" evidence="9">
    <location>
        <begin position="984"/>
        <end position="1004"/>
    </location>
</feature>
<feature type="region of interest" description="Disordered" evidence="9">
    <location>
        <begin position="113"/>
        <end position="167"/>
    </location>
</feature>
<evidence type="ECO:0000259" key="12">
    <source>
        <dbReference type="PROSITE" id="PS51038"/>
    </source>
</evidence>
<evidence type="ECO:0000256" key="1">
    <source>
        <dbReference type="ARBA" id="ARBA00010543"/>
    </source>
</evidence>
<dbReference type="Gene3D" id="3.40.630.30">
    <property type="match status" value="1"/>
</dbReference>
<evidence type="ECO:0000256" key="10">
    <source>
        <dbReference type="SAM" id="SignalP"/>
    </source>
</evidence>
<dbReference type="SUPFAM" id="SSF55729">
    <property type="entry name" value="Acyl-CoA N-acyltransferases (Nat)"/>
    <property type="match status" value="1"/>
</dbReference>
<dbReference type="Gene3D" id="1.20.920.10">
    <property type="entry name" value="Bromodomain-like"/>
    <property type="match status" value="2"/>
</dbReference>
<dbReference type="EC" id="2.3.1.48" evidence="2"/>
<dbReference type="Gene3D" id="2.30.30.490">
    <property type="match status" value="1"/>
</dbReference>
<sequence>MLPSLRGSRRQGFALGAVGLLAFLSVCGSDMNTWGKGGSFDCTDKSRLRSLLPARIRGGEDCEMACDECQAGSEVRAIDNAFSCNKYCLKGMVMTPRSQQRSCNLGSEVTSQESYLAEGKPMQPGESAERDVAGLQEDASQSPGSVRSRYPNRRSPTRSHPGPLSGVYLPKVLGESRSVSDLSRGSSPYFANNDETRITHGLAETARFHRPDVAQLNACTVFANDVVKIKLVGSVHDIDMEQKSFSPLFTHQIFGQREEIVGYVNPKVEILYASNSLRPLIRFSSMSKLSEKSLQEQGLNATDVEKCIKKFVPCDYLSDIDELHDELVSNPMKSIGIKMGGYNISHAVQRTGGDVAVHDEYEFYFSSLEEPEAHKFANRLESLAMWMIEKSSYIKPDPNWKLLTLFRKLKRSEKMSKENEDGRGPQSELEFVGFVTIYKYFTDKDRKTAKGHSNNETESCAFGYRISQFVILPPFQRMGHGERLLRRVYQLAADSPQCCEVRIENPSVGFSKLRDATDARLLLETIPDLLGLPYPPYEQVKKLLKFTPAQTRHLWVSIIRKTVKSLPVRNIPDENYRFHNAKVANFEEEGFLCNVNGHKFYTGQFVRVAGRDQSVRLGHLVGINPFTKLIRLRWLYFVSDIPGKMQSELNRIFGEDCSKLRTQEVFYAFHEDFIKMEQLLGIVSIAVVDKAPTASELESRFQNGQQYYFRYVYDPAKFAMYRISDKRLKPNYRHVIKEIVKENSATCLTTKSSEREAMNGDEDVLHKSRPKLYMNALPLEHRNLSISEMADRSALFGGDFSSVAYSESLSGSTSEIVPYSNVNSLFAGKPKRYIITRRNPRSRSHSISFENDMFQLSGFCLDKVRRVVMKKKLAGFLSSCRSRFSKKGKRKLLLNSAAWSSQPIEDSLCLPSRVCNMLFERGKQMAYKLPSELGLERVASEWNHFLDNLCGCMLKHVSMVQSALADLCSHHDWSYRRARWSSSSERQAPGGMEALDSGHSMTDGTVIPHTEAMQSNLFRQLQERCTQLLRRMSSRLDATPFLEPVDPQRDGCPDYFDVIARPMDLGSVQKKLREGGYPASSAGLQDLYADVKLVFDNAMYYNPPSHPIHRQARRLFLSFLNAYRNILSNNLNILSKLTEEEAWKLHCALILNFLCQERDAGPFLEPIGAFSCVMARNSNREERALDLSSIGMKLQEEDYKSPEGFVSDVEYSLEHAMSLYPPAHSMHTRGKRLLEVLDGVRDIVHM</sequence>
<keyword evidence="3" id="KW-0808">Transferase</keyword>
<dbReference type="Gene3D" id="3.90.360.10">
    <property type="entry name" value="Histone acetyl transferase 1 (HAT1), N-terminal domain"/>
    <property type="match status" value="1"/>
</dbReference>
<reference evidence="13" key="1">
    <citation type="submission" date="2021-01" db="EMBL/GenBank/DDBJ databases">
        <authorList>
            <person name="Corre E."/>
            <person name="Pelletier E."/>
            <person name="Niang G."/>
            <person name="Scheremetjew M."/>
            <person name="Finn R."/>
            <person name="Kale V."/>
            <person name="Holt S."/>
            <person name="Cochrane G."/>
            <person name="Meng A."/>
            <person name="Brown T."/>
            <person name="Cohen L."/>
        </authorList>
    </citation>
    <scope>NUCLEOTIDE SEQUENCE</scope>
    <source>
        <strain evidence="13">CCMP325</strain>
    </source>
</reference>
<dbReference type="InterPro" id="IPR001025">
    <property type="entry name" value="BAH_dom"/>
</dbReference>
<keyword evidence="10" id="KW-0732">Signal</keyword>
<keyword evidence="5 8" id="KW-0103">Bromodomain</keyword>
<keyword evidence="4" id="KW-0156">Chromatin regulator</keyword>
<accession>A0A7S0F3P8</accession>
<protein>
    <recommendedName>
        <fullName evidence="2">histone acetyltransferase</fullName>
        <ecNumber evidence="2">2.3.1.48</ecNumber>
    </recommendedName>
</protein>
<evidence type="ECO:0000259" key="11">
    <source>
        <dbReference type="PROSITE" id="PS50014"/>
    </source>
</evidence>
<dbReference type="PRINTS" id="PR00503">
    <property type="entry name" value="BROMODOMAIN"/>
</dbReference>